<evidence type="ECO:0000313" key="2">
    <source>
        <dbReference type="Proteomes" id="UP001172911"/>
    </source>
</evidence>
<comment type="caution">
    <text evidence="1">The sequence shown here is derived from an EMBL/GenBank/DDBJ whole genome shotgun (WGS) entry which is preliminary data.</text>
</comment>
<reference evidence="1" key="2">
    <citation type="submission" date="2023-03" db="EMBL/GenBank/DDBJ databases">
        <authorList>
            <person name="Zhang Z."/>
        </authorList>
    </citation>
    <scope>NUCLEOTIDE SEQUENCE</scope>
    <source>
        <strain evidence="1">DSA</strain>
    </source>
</reference>
<proteinExistence type="predicted"/>
<dbReference type="AlphaFoldDB" id="A0AAW7ZCV7"/>
<name>A0AAW7ZCV7_9FIRM</name>
<accession>A0AAW7ZCV7</accession>
<sequence>MARLTALFEMKDKITRQVERLTSRLRILDRVRAMPIVQIRDQATSAISGIRSKLLSLQGLVATVGVSLLGAGLFESTVGAASELEKQRISLEHFMSKGNPLLDTSNIRRMTDEYLDALRQNANLTPFETGEVVAGGTRALQVAMGDPKEALKLLTIAEDMVALNPGKTLSDGMEAIADARMGEFERIEFCAAA</sequence>
<reference evidence="1" key="1">
    <citation type="journal article" date="2023" name="J. Hazard. Mater.">
        <title>Anaerobic biodegradation of pyrene and benzo[a]pyrene by a new sulfate-reducing Desulforamulus aquiferis strain DSA.</title>
        <authorList>
            <person name="Zhang Z."/>
            <person name="Sun J."/>
            <person name="Gong X."/>
            <person name="Wang C."/>
            <person name="Wang H."/>
        </authorList>
    </citation>
    <scope>NUCLEOTIDE SEQUENCE</scope>
    <source>
        <strain evidence="1">DSA</strain>
    </source>
</reference>
<protein>
    <recommendedName>
        <fullName evidence="3">Chemotaxis methyl-accepting receptor HlyB-like 4HB MCP domain-containing protein</fullName>
    </recommendedName>
</protein>
<dbReference type="RefSeq" id="WP_304542267.1">
    <property type="nucleotide sequence ID" value="NZ_JARPTC010000010.1"/>
</dbReference>
<organism evidence="1 2">
    <name type="scientific">Desulforamulus aquiferis</name>
    <dbReference type="NCBI Taxonomy" id="1397668"/>
    <lineage>
        <taxon>Bacteria</taxon>
        <taxon>Bacillati</taxon>
        <taxon>Bacillota</taxon>
        <taxon>Clostridia</taxon>
        <taxon>Eubacteriales</taxon>
        <taxon>Peptococcaceae</taxon>
        <taxon>Desulforamulus</taxon>
    </lineage>
</organism>
<gene>
    <name evidence="1" type="ORF">P6N53_07825</name>
</gene>
<keyword evidence="2" id="KW-1185">Reference proteome</keyword>
<evidence type="ECO:0008006" key="3">
    <source>
        <dbReference type="Google" id="ProtNLM"/>
    </source>
</evidence>
<dbReference type="Proteomes" id="UP001172911">
    <property type="component" value="Unassembled WGS sequence"/>
</dbReference>
<evidence type="ECO:0000313" key="1">
    <source>
        <dbReference type="EMBL" id="MDO7787123.1"/>
    </source>
</evidence>
<dbReference type="EMBL" id="JARPTC010000010">
    <property type="protein sequence ID" value="MDO7787123.1"/>
    <property type="molecule type" value="Genomic_DNA"/>
</dbReference>